<feature type="compositionally biased region" description="Basic and acidic residues" evidence="3">
    <location>
        <begin position="551"/>
        <end position="561"/>
    </location>
</feature>
<keyword evidence="4" id="KW-1133">Transmembrane helix</keyword>
<evidence type="ECO:0000256" key="3">
    <source>
        <dbReference type="SAM" id="MobiDB-lite"/>
    </source>
</evidence>
<gene>
    <name evidence="6" type="ORF">K457DRAFT_152526</name>
</gene>
<feature type="compositionally biased region" description="Basic and acidic residues" evidence="3">
    <location>
        <begin position="694"/>
        <end position="716"/>
    </location>
</feature>
<keyword evidence="5" id="KW-0732">Signal</keyword>
<feature type="region of interest" description="Disordered" evidence="3">
    <location>
        <begin position="377"/>
        <end position="423"/>
    </location>
</feature>
<dbReference type="PANTHER" id="PTHR47435:SF4">
    <property type="entry name" value="KELCH REPEAT PROTEIN (AFU_ORTHOLOGUE AFUA_5G12780)"/>
    <property type="match status" value="1"/>
</dbReference>
<feature type="compositionally biased region" description="Low complexity" evidence="3">
    <location>
        <begin position="377"/>
        <end position="389"/>
    </location>
</feature>
<name>A0A197K8U7_9FUNG</name>
<feature type="compositionally biased region" description="Polar residues" evidence="3">
    <location>
        <begin position="409"/>
        <end position="423"/>
    </location>
</feature>
<proteinExistence type="predicted"/>
<reference evidence="6 7" key="1">
    <citation type="submission" date="2016-05" db="EMBL/GenBank/DDBJ databases">
        <title>Genome sequencing reveals origins of a unique bacterial endosymbiosis in the earliest lineages of terrestrial Fungi.</title>
        <authorList>
            <consortium name="DOE Joint Genome Institute"/>
            <person name="Uehling J."/>
            <person name="Gryganskyi A."/>
            <person name="Hameed K."/>
            <person name="Tschaplinski T."/>
            <person name="Misztal P."/>
            <person name="Wu S."/>
            <person name="Desiro A."/>
            <person name="Vande Pol N."/>
            <person name="Du Z.-Y."/>
            <person name="Zienkiewicz A."/>
            <person name="Zienkiewicz K."/>
            <person name="Morin E."/>
            <person name="Tisserant E."/>
            <person name="Splivallo R."/>
            <person name="Hainaut M."/>
            <person name="Henrissat B."/>
            <person name="Ohm R."/>
            <person name="Kuo A."/>
            <person name="Yan J."/>
            <person name="Lipzen A."/>
            <person name="Nolan M."/>
            <person name="Labutti K."/>
            <person name="Barry K."/>
            <person name="Goldstein A."/>
            <person name="Labbe J."/>
            <person name="Schadt C."/>
            <person name="Tuskan G."/>
            <person name="Grigoriev I."/>
            <person name="Martin F."/>
            <person name="Vilgalys R."/>
            <person name="Bonito G."/>
        </authorList>
    </citation>
    <scope>NUCLEOTIDE SEQUENCE [LARGE SCALE GENOMIC DNA]</scope>
    <source>
        <strain evidence="6 7">AG-77</strain>
    </source>
</reference>
<protein>
    <recommendedName>
        <fullName evidence="8">Galactose oxidase</fullName>
    </recommendedName>
</protein>
<feature type="region of interest" description="Disordered" evidence="3">
    <location>
        <begin position="683"/>
        <end position="716"/>
    </location>
</feature>
<sequence>MKVKQVLGQARAVTQATLLLSPILVLATFLIPSVSAQGYGTLQPAPVYQLEHTSFPDKTLYIRGGLNQGRFVPQFFSLDISPLLTYSNKLTWKKLNETGPITDFRSRLPMAVNRQNQALTYFAEGARMTSYNIVTDKWMPMTIALCLSPTDSQESVRGTQKAVMDPKSGLMYIPLGYKAQQEMLVFDAAGNGCSGLPMPTNSQWYNHAWSEYKNTIYIYGVGAAEPAEVPGSLWEFQFATKTWNLIPLQGDAPIVHKGNCMTSAFGGQKLIVYGGATYENVYGEIYIFDTVTYKWTKGSNSPTNRTEVACASSGDFFLAWGGYDAATGFLSPPEILFYNIKYNKWMTQAEIAPISGNLTATFTATIPLTATTTLAPTMAPITNPNHNPGSGSGNSGGNSNDSGSTSSGLPNTNTDDVPASKSSGAAAIGGGVAGIVFIAAFVGFLFYRRGKKAGIKDKDGSNIEALAGDNLDEYQQAPYAPNSHNGAYQDPNAINNSYAADSAAFTSPYNPAYPPYTAASAPSPPYTEADESSPYVAPAAVEGTHGASGSSHDDVESREDTTIYPLPTAIPIAAYSMSSLSEDRKLGGKTPLPTAPSAPQLQDSDPDLTESPTSPSTYSQGSQQDQEQDSNSVLYSAPPAPLVSVISPRNSQDGMVESDGPVDSKEQLALVYAKHDEYMEQLRQESEQQAELELMQKRREEDDDLQNPRRSEDGQE</sequence>
<feature type="signal peptide" evidence="5">
    <location>
        <begin position="1"/>
        <end position="36"/>
    </location>
</feature>
<evidence type="ECO:0000256" key="1">
    <source>
        <dbReference type="ARBA" id="ARBA00022737"/>
    </source>
</evidence>
<feature type="compositionally biased region" description="Low complexity" evidence="3">
    <location>
        <begin position="619"/>
        <end position="632"/>
    </location>
</feature>
<dbReference type="InterPro" id="IPR015915">
    <property type="entry name" value="Kelch-typ_b-propeller"/>
</dbReference>
<dbReference type="SUPFAM" id="SSF117281">
    <property type="entry name" value="Kelch motif"/>
    <property type="match status" value="1"/>
</dbReference>
<feature type="region of interest" description="Disordered" evidence="3">
    <location>
        <begin position="581"/>
        <end position="664"/>
    </location>
</feature>
<feature type="compositionally biased region" description="Low complexity" evidence="3">
    <location>
        <begin position="397"/>
        <end position="408"/>
    </location>
</feature>
<evidence type="ECO:0000313" key="6">
    <source>
        <dbReference type="EMBL" id="OAQ33598.1"/>
    </source>
</evidence>
<dbReference type="Gene3D" id="2.120.10.80">
    <property type="entry name" value="Kelch-type beta propeller"/>
    <property type="match status" value="1"/>
</dbReference>
<dbReference type="Pfam" id="PF24681">
    <property type="entry name" value="Kelch_KLHDC2_KLHL20_DRC7"/>
    <property type="match status" value="1"/>
</dbReference>
<evidence type="ECO:0000313" key="7">
    <source>
        <dbReference type="Proteomes" id="UP000078512"/>
    </source>
</evidence>
<dbReference type="EMBL" id="KV442020">
    <property type="protein sequence ID" value="OAQ33598.1"/>
    <property type="molecule type" value="Genomic_DNA"/>
</dbReference>
<keyword evidence="4" id="KW-0812">Transmembrane</keyword>
<evidence type="ECO:0000256" key="5">
    <source>
        <dbReference type="SAM" id="SignalP"/>
    </source>
</evidence>
<feature type="region of interest" description="Disordered" evidence="3">
    <location>
        <begin position="541"/>
        <end position="564"/>
    </location>
</feature>
<keyword evidence="7" id="KW-1185">Reference proteome</keyword>
<dbReference type="OrthoDB" id="10250130at2759"/>
<dbReference type="GO" id="GO:0019760">
    <property type="term" value="P:glucosinolate metabolic process"/>
    <property type="evidence" value="ECO:0007669"/>
    <property type="project" value="UniProtKB-ARBA"/>
</dbReference>
<accession>A0A197K8U7</accession>
<evidence type="ECO:0008006" key="8">
    <source>
        <dbReference type="Google" id="ProtNLM"/>
    </source>
</evidence>
<keyword evidence="4" id="KW-0472">Membrane</keyword>
<evidence type="ECO:0000256" key="4">
    <source>
        <dbReference type="SAM" id="Phobius"/>
    </source>
</evidence>
<feature type="chain" id="PRO_5008276684" description="Galactose oxidase" evidence="5">
    <location>
        <begin position="37"/>
        <end position="716"/>
    </location>
</feature>
<dbReference type="AlphaFoldDB" id="A0A197K8U7"/>
<dbReference type="STRING" id="1314771.A0A197K8U7"/>
<evidence type="ECO:0000256" key="2">
    <source>
        <dbReference type="ARBA" id="ARBA00023004"/>
    </source>
</evidence>
<dbReference type="Proteomes" id="UP000078512">
    <property type="component" value="Unassembled WGS sequence"/>
</dbReference>
<keyword evidence="1" id="KW-0677">Repeat</keyword>
<keyword evidence="2" id="KW-0408">Iron</keyword>
<feature type="transmembrane region" description="Helical" evidence="4">
    <location>
        <begin position="425"/>
        <end position="447"/>
    </location>
</feature>
<dbReference type="PANTHER" id="PTHR47435">
    <property type="entry name" value="KELCH REPEAT PROTEIN (AFU_ORTHOLOGUE AFUA_5G12780)"/>
    <property type="match status" value="1"/>
</dbReference>
<organism evidence="6 7">
    <name type="scientific">Linnemannia elongata AG-77</name>
    <dbReference type="NCBI Taxonomy" id="1314771"/>
    <lineage>
        <taxon>Eukaryota</taxon>
        <taxon>Fungi</taxon>
        <taxon>Fungi incertae sedis</taxon>
        <taxon>Mucoromycota</taxon>
        <taxon>Mortierellomycotina</taxon>
        <taxon>Mortierellomycetes</taxon>
        <taxon>Mortierellales</taxon>
        <taxon>Mortierellaceae</taxon>
        <taxon>Linnemannia</taxon>
    </lineage>
</organism>